<sequence length="143" mass="15685">MYHALKTSVYNSPPRVDLEFFLRKQPNARKVDNNKLTNQARNGARSSCMKREEVNAGKRGIQRRDSPPGPCGPTAFIYYGLGLPLGGDGALWMHATAGKDAGRAQLNWLAALGERVGGKRWAGFLWRWDRKAGARCMGGPGQG</sequence>
<dbReference type="EMBL" id="DS268124">
    <property type="protein sequence ID" value="KMU80317.1"/>
    <property type="molecule type" value="Genomic_DNA"/>
</dbReference>
<evidence type="ECO:0000313" key="2">
    <source>
        <dbReference type="EMBL" id="KMU80317.1"/>
    </source>
</evidence>
<gene>
    <name evidence="2" type="ORF">CISG_02168</name>
</gene>
<evidence type="ECO:0000256" key="1">
    <source>
        <dbReference type="SAM" id="MobiDB-lite"/>
    </source>
</evidence>
<feature type="compositionally biased region" description="Basic and acidic residues" evidence="1">
    <location>
        <begin position="49"/>
        <end position="66"/>
    </location>
</feature>
<dbReference type="AlphaFoldDB" id="A0A0J8U1K0"/>
<evidence type="ECO:0000313" key="3">
    <source>
        <dbReference type="Proteomes" id="UP000054559"/>
    </source>
</evidence>
<name>A0A0J8U1K0_COCIT</name>
<protein>
    <submittedName>
        <fullName evidence="2">Uncharacterized protein</fullName>
    </submittedName>
</protein>
<feature type="region of interest" description="Disordered" evidence="1">
    <location>
        <begin position="41"/>
        <end position="68"/>
    </location>
</feature>
<reference evidence="3" key="1">
    <citation type="journal article" date="2010" name="Genome Res.">
        <title>Population genomic sequencing of Coccidioides fungi reveals recent hybridization and transposon control.</title>
        <authorList>
            <person name="Neafsey D.E."/>
            <person name="Barker B.M."/>
            <person name="Sharpton T.J."/>
            <person name="Stajich J.E."/>
            <person name="Park D.J."/>
            <person name="Whiston E."/>
            <person name="Hung C.-Y."/>
            <person name="McMahan C."/>
            <person name="White J."/>
            <person name="Sykes S."/>
            <person name="Heiman D."/>
            <person name="Young S."/>
            <person name="Zeng Q."/>
            <person name="Abouelleil A."/>
            <person name="Aftuck L."/>
            <person name="Bessette D."/>
            <person name="Brown A."/>
            <person name="FitzGerald M."/>
            <person name="Lui A."/>
            <person name="Macdonald J.P."/>
            <person name="Priest M."/>
            <person name="Orbach M.J."/>
            <person name="Galgiani J.N."/>
            <person name="Kirkland T.N."/>
            <person name="Cole G.T."/>
            <person name="Birren B.W."/>
            <person name="Henn M.R."/>
            <person name="Taylor J.W."/>
            <person name="Rounsley S.D."/>
        </authorList>
    </citation>
    <scope>NUCLEOTIDE SEQUENCE [LARGE SCALE GENOMIC DNA]</scope>
    <source>
        <strain evidence="3">RMSCC 3703</strain>
    </source>
</reference>
<dbReference type="Proteomes" id="UP000054559">
    <property type="component" value="Unassembled WGS sequence"/>
</dbReference>
<organism evidence="2 3">
    <name type="scientific">Coccidioides immitis RMSCC 3703</name>
    <dbReference type="NCBI Taxonomy" id="454286"/>
    <lineage>
        <taxon>Eukaryota</taxon>
        <taxon>Fungi</taxon>
        <taxon>Dikarya</taxon>
        <taxon>Ascomycota</taxon>
        <taxon>Pezizomycotina</taxon>
        <taxon>Eurotiomycetes</taxon>
        <taxon>Eurotiomycetidae</taxon>
        <taxon>Onygenales</taxon>
        <taxon>Onygenaceae</taxon>
        <taxon>Coccidioides</taxon>
    </lineage>
</organism>
<accession>A0A0J8U1K0</accession>
<proteinExistence type="predicted"/>